<evidence type="ECO:0000256" key="2">
    <source>
        <dbReference type="ARBA" id="ARBA00016082"/>
    </source>
</evidence>
<dbReference type="GO" id="GO:0044826">
    <property type="term" value="P:viral genome integration into host DNA"/>
    <property type="evidence" value="ECO:0007669"/>
    <property type="project" value="UniProtKB-KW"/>
</dbReference>
<dbReference type="PANTHER" id="PTHR30349">
    <property type="entry name" value="PHAGE INTEGRASE-RELATED"/>
    <property type="match status" value="1"/>
</dbReference>
<dbReference type="PANTHER" id="PTHR30349:SF64">
    <property type="entry name" value="PROPHAGE INTEGRASE INTD-RELATED"/>
    <property type="match status" value="1"/>
</dbReference>
<dbReference type="Pfam" id="PF00589">
    <property type="entry name" value="Phage_integrase"/>
    <property type="match status" value="1"/>
</dbReference>
<keyword evidence="4" id="KW-0378">Hydrolase</keyword>
<dbReference type="InterPro" id="IPR050090">
    <property type="entry name" value="Tyrosine_recombinase_XerCD"/>
</dbReference>
<dbReference type="Gene3D" id="1.10.443.10">
    <property type="entry name" value="Intergrase catalytic core"/>
    <property type="match status" value="1"/>
</dbReference>
<dbReference type="SUPFAM" id="SSF56349">
    <property type="entry name" value="DNA breaking-rejoining enzymes"/>
    <property type="match status" value="1"/>
</dbReference>
<name>A0A8S5SX68_9CAUD</name>
<feature type="domain" description="Tyr recombinase" evidence="9">
    <location>
        <begin position="219"/>
        <end position="400"/>
    </location>
</feature>
<evidence type="ECO:0000256" key="3">
    <source>
        <dbReference type="ARBA" id="ARBA00022679"/>
    </source>
</evidence>
<dbReference type="InterPro" id="IPR010998">
    <property type="entry name" value="Integrase_recombinase_N"/>
</dbReference>
<evidence type="ECO:0000256" key="4">
    <source>
        <dbReference type="ARBA" id="ARBA00022801"/>
    </source>
</evidence>
<dbReference type="InterPro" id="IPR035386">
    <property type="entry name" value="Arm-DNA-bind_5"/>
</dbReference>
<evidence type="ECO:0000256" key="5">
    <source>
        <dbReference type="ARBA" id="ARBA00022908"/>
    </source>
</evidence>
<dbReference type="Pfam" id="PF17293">
    <property type="entry name" value="Arm-DNA-bind_5"/>
    <property type="match status" value="1"/>
</dbReference>
<dbReference type="GO" id="GO:0016787">
    <property type="term" value="F:hydrolase activity"/>
    <property type="evidence" value="ECO:0007669"/>
    <property type="project" value="UniProtKB-KW"/>
</dbReference>
<keyword evidence="3" id="KW-0808">Transferase</keyword>
<evidence type="ECO:0000256" key="7">
    <source>
        <dbReference type="ARBA" id="ARBA00023172"/>
    </source>
</evidence>
<dbReference type="PROSITE" id="PS51898">
    <property type="entry name" value="TYR_RECOMBINASE"/>
    <property type="match status" value="1"/>
</dbReference>
<evidence type="ECO:0000256" key="8">
    <source>
        <dbReference type="ARBA" id="ARBA00023195"/>
    </source>
</evidence>
<evidence type="ECO:0000313" key="10">
    <source>
        <dbReference type="EMBL" id="DAF55617.1"/>
    </source>
</evidence>
<dbReference type="InterPro" id="IPR002104">
    <property type="entry name" value="Integrase_catalytic"/>
</dbReference>
<keyword evidence="5" id="KW-0229">DNA integration</keyword>
<keyword evidence="6" id="KW-0238">DNA-binding</keyword>
<dbReference type="GO" id="GO:0016740">
    <property type="term" value="F:transferase activity"/>
    <property type="evidence" value="ECO:0007669"/>
    <property type="project" value="UniProtKB-KW"/>
</dbReference>
<dbReference type="Gene3D" id="1.10.150.130">
    <property type="match status" value="1"/>
</dbReference>
<dbReference type="GO" id="GO:0003677">
    <property type="term" value="F:DNA binding"/>
    <property type="evidence" value="ECO:0007669"/>
    <property type="project" value="UniProtKB-KW"/>
</dbReference>
<accession>A0A8S5SX68</accession>
<keyword evidence="8" id="KW-1179">Viral genome integration</keyword>
<proteinExistence type="inferred from homology"/>
<dbReference type="Pfam" id="PF13102">
    <property type="entry name" value="Phage_int_SAM_5"/>
    <property type="match status" value="1"/>
</dbReference>
<reference evidence="10" key="1">
    <citation type="journal article" date="2021" name="Proc. Natl. Acad. Sci. U.S.A.">
        <title>A Catalog of Tens of Thousands of Viruses from Human Metagenomes Reveals Hidden Associations with Chronic Diseases.</title>
        <authorList>
            <person name="Tisza M.J."/>
            <person name="Buck C.B."/>
        </authorList>
    </citation>
    <scope>NUCLEOTIDE SEQUENCE</scope>
    <source>
        <strain evidence="10">CtVeR24</strain>
    </source>
</reference>
<evidence type="ECO:0000256" key="6">
    <source>
        <dbReference type="ARBA" id="ARBA00023125"/>
    </source>
</evidence>
<dbReference type="CDD" id="cd01185">
    <property type="entry name" value="INTN1_C_like"/>
    <property type="match status" value="1"/>
</dbReference>
<evidence type="ECO:0000259" key="9">
    <source>
        <dbReference type="PROSITE" id="PS51898"/>
    </source>
</evidence>
<sequence>MRHSFSIYFYLKRRKLQKDSKSTIMLRIIVNNKATDVSLKTSIMQEHWDKQSKRVSDMNPEAHDINAYLDKISSTLQHHYQQAQLEGKQLTASMLKQRFMATESNPLSLLGVFDKQVKDADRLAHAGQISMSHSNRHKLVYRRLKEFCKKMGRQDMTLEQFDRQMIHELELFFRTDCRLSVNTTAKMMSMVRKGILWTYRCGIILTNPFSTYRIKKEESQKQYLNKQEIIRIMNKRLDIPRLASIRDIFIFSCFTGIAYSDICRLRKDQIISDSDKSMYIHLYRTKTNHPAFIPLLPQAKKIASFYIGKGESEYLFPTISNQKSNAYLKELADICHIRKRVTFHVARHTFAVTVCLENGLPIETLSKMLGHTNLGVTQAYARITYRKVTEDMKVLKNKLKDWKPESGPMKSKDI</sequence>
<organism evidence="10">
    <name type="scientific">Myoviridae sp. ctVeR24</name>
    <dbReference type="NCBI Taxonomy" id="2827689"/>
    <lineage>
        <taxon>Viruses</taxon>
        <taxon>Duplodnaviria</taxon>
        <taxon>Heunggongvirae</taxon>
        <taxon>Uroviricota</taxon>
        <taxon>Caudoviricetes</taxon>
    </lineage>
</organism>
<dbReference type="InterPro" id="IPR025269">
    <property type="entry name" value="SAM-like_dom"/>
</dbReference>
<comment type="similarity">
    <text evidence="1">Belongs to the 'phage' integrase family.</text>
</comment>
<dbReference type="EMBL" id="BK032695">
    <property type="protein sequence ID" value="DAF55617.1"/>
    <property type="molecule type" value="Genomic_DNA"/>
</dbReference>
<dbReference type="GO" id="GO:0015074">
    <property type="term" value="P:DNA integration"/>
    <property type="evidence" value="ECO:0007669"/>
    <property type="project" value="UniProtKB-KW"/>
</dbReference>
<dbReference type="GO" id="GO:0006310">
    <property type="term" value="P:DNA recombination"/>
    <property type="evidence" value="ECO:0007669"/>
    <property type="project" value="UniProtKB-KW"/>
</dbReference>
<keyword evidence="7" id="KW-0233">DNA recombination</keyword>
<dbReference type="InterPro" id="IPR011010">
    <property type="entry name" value="DNA_brk_join_enz"/>
</dbReference>
<keyword evidence="8" id="KW-1160">Virus entry into host cell</keyword>
<dbReference type="InterPro" id="IPR013762">
    <property type="entry name" value="Integrase-like_cat_sf"/>
</dbReference>
<dbReference type="GO" id="GO:0075713">
    <property type="term" value="P:establishment of integrated proviral latency"/>
    <property type="evidence" value="ECO:0007669"/>
    <property type="project" value="UniProtKB-KW"/>
</dbReference>
<protein>
    <recommendedName>
        <fullName evidence="2">Integrase</fullName>
    </recommendedName>
</protein>
<evidence type="ECO:0000256" key="1">
    <source>
        <dbReference type="ARBA" id="ARBA00008857"/>
    </source>
</evidence>